<keyword evidence="12 13" id="KW-0456">Lyase</keyword>
<dbReference type="InterPro" id="IPR012334">
    <property type="entry name" value="Pectin_lyas_fold"/>
</dbReference>
<dbReference type="PRINTS" id="PR00807">
    <property type="entry name" value="AMBALLERGEN"/>
</dbReference>
<comment type="caution">
    <text evidence="15">The sequence shown here is derived from an EMBL/GenBank/DDBJ whole genome shotgun (WGS) entry which is preliminary data.</text>
</comment>
<dbReference type="InterPro" id="IPR002022">
    <property type="entry name" value="Pec_lyase"/>
</dbReference>
<keyword evidence="16" id="KW-1185">Reference proteome</keyword>
<evidence type="ECO:0000256" key="12">
    <source>
        <dbReference type="ARBA" id="ARBA00023239"/>
    </source>
</evidence>
<keyword evidence="7 13" id="KW-0479">Metal-binding</keyword>
<reference evidence="15" key="1">
    <citation type="journal article" date="2023" name="bioRxiv">
        <title>Improved chromosome-level genome assembly for marigold (Tagetes erecta).</title>
        <authorList>
            <person name="Jiang F."/>
            <person name="Yuan L."/>
            <person name="Wang S."/>
            <person name="Wang H."/>
            <person name="Xu D."/>
            <person name="Wang A."/>
            <person name="Fan W."/>
        </authorList>
    </citation>
    <scope>NUCLEOTIDE SEQUENCE</scope>
    <source>
        <strain evidence="15">WSJ</strain>
        <tissue evidence="15">Leaf</tissue>
    </source>
</reference>
<evidence type="ECO:0000259" key="14">
    <source>
        <dbReference type="SMART" id="SM00656"/>
    </source>
</evidence>
<dbReference type="GO" id="GO:0046872">
    <property type="term" value="F:metal ion binding"/>
    <property type="evidence" value="ECO:0007669"/>
    <property type="project" value="UniProtKB-KW"/>
</dbReference>
<dbReference type="InterPro" id="IPR018082">
    <property type="entry name" value="AmbAllergen"/>
</dbReference>
<dbReference type="InterPro" id="IPR045032">
    <property type="entry name" value="PEL"/>
</dbReference>
<evidence type="ECO:0000256" key="4">
    <source>
        <dbReference type="ARBA" id="ARBA00008800"/>
    </source>
</evidence>
<comment type="function">
    <text evidence="2">Has pectate lyase activity.</text>
</comment>
<protein>
    <recommendedName>
        <fullName evidence="6 13">Pectate lyase</fullName>
        <ecNumber evidence="6 13">4.2.2.2</ecNumber>
    </recommendedName>
</protein>
<accession>A0AAD8NW75</accession>
<evidence type="ECO:0000256" key="1">
    <source>
        <dbReference type="ARBA" id="ARBA00000695"/>
    </source>
</evidence>
<evidence type="ECO:0000256" key="9">
    <source>
        <dbReference type="ARBA" id="ARBA00022837"/>
    </source>
</evidence>
<keyword evidence="9 13" id="KW-0106">Calcium</keyword>
<dbReference type="SUPFAM" id="SSF51126">
    <property type="entry name" value="Pectin lyase-like"/>
    <property type="match status" value="1"/>
</dbReference>
<feature type="domain" description="Pectate lyase" evidence="14">
    <location>
        <begin position="127"/>
        <end position="323"/>
    </location>
</feature>
<dbReference type="PANTHER" id="PTHR31683">
    <property type="entry name" value="PECTATE LYASE 18-RELATED"/>
    <property type="match status" value="1"/>
</dbReference>
<evidence type="ECO:0000256" key="2">
    <source>
        <dbReference type="ARBA" id="ARBA00002799"/>
    </source>
</evidence>
<feature type="signal peptide" evidence="13">
    <location>
        <begin position="1"/>
        <end position="21"/>
    </location>
</feature>
<keyword evidence="10" id="KW-1015">Disulfide bond</keyword>
<dbReference type="PANTHER" id="PTHR31683:SF159">
    <property type="entry name" value="PECTATE LYASE"/>
    <property type="match status" value="1"/>
</dbReference>
<dbReference type="EMBL" id="JAUHHV010000005">
    <property type="protein sequence ID" value="KAK1423064.1"/>
    <property type="molecule type" value="Genomic_DNA"/>
</dbReference>
<dbReference type="InterPro" id="IPR011050">
    <property type="entry name" value="Pectin_lyase_fold/virulence"/>
</dbReference>
<dbReference type="SMART" id="SM00656">
    <property type="entry name" value="Amb_all"/>
    <property type="match status" value="1"/>
</dbReference>
<comment type="catalytic activity">
    <reaction evidence="1 13">
        <text>Eliminative cleavage of (1-&gt;4)-alpha-D-galacturonan to give oligosaccharides with 4-deoxy-alpha-D-galact-4-enuronosyl groups at their non-reducing ends.</text>
        <dbReference type="EC" id="4.2.2.2"/>
    </reaction>
</comment>
<proteinExistence type="inferred from homology"/>
<feature type="chain" id="PRO_5041780872" description="Pectate lyase" evidence="13">
    <location>
        <begin position="22"/>
        <end position="401"/>
    </location>
</feature>
<dbReference type="Gene3D" id="2.160.20.10">
    <property type="entry name" value="Single-stranded right-handed beta-helix, Pectin lyase-like"/>
    <property type="match status" value="1"/>
</dbReference>
<evidence type="ECO:0000256" key="5">
    <source>
        <dbReference type="ARBA" id="ARBA00011245"/>
    </source>
</evidence>
<dbReference type="Proteomes" id="UP001229421">
    <property type="component" value="Unassembled WGS sequence"/>
</dbReference>
<sequence length="401" mass="42997">MGKHYVVVLFFSFSFAISVQAARHTASADDDQLLQFSGGNLTRRDLAECAANNVIDKCWRCKPDWDQNRQALGQCAAGFAKGTTGGSGGEAYIVTDPSDADAANPAPGTLRAGVTQNKPIWITFEKDMVIALTQELVITSDTTIDGRGAKVEITGASLTLYNVKNVIIHGLHIHDIKETPGGMIKNSDGPAGLRQKTDGDGICVTGSSKIWIDHCTLSKGPDGLIDVTLKSTLVTISNCKFSHHHKVILLGADNAHAEDKAMQVTVAFNLFSEGCDQRMPRCRFGFFQVVNNNYEGWGTYAIGGSAAPTILSQGNRFSAPPDPIKKNVLARADAQEPEWKDWNWRTEKDLLLNGAVFLASGVDPALTPEQQELMIAAEPGESVPQLTNAAGALSCVPGQPC</sequence>
<evidence type="ECO:0000256" key="13">
    <source>
        <dbReference type="RuleBase" id="RU361123"/>
    </source>
</evidence>
<evidence type="ECO:0000313" key="16">
    <source>
        <dbReference type="Proteomes" id="UP001229421"/>
    </source>
</evidence>
<comment type="subunit">
    <text evidence="5">Monomer.</text>
</comment>
<evidence type="ECO:0000256" key="10">
    <source>
        <dbReference type="ARBA" id="ARBA00023157"/>
    </source>
</evidence>
<comment type="pathway">
    <text evidence="3 13">Glycan metabolism; pectin degradation; 2-dehydro-3-deoxy-D-gluconate from pectin: step 2/5.</text>
</comment>
<evidence type="ECO:0000256" key="11">
    <source>
        <dbReference type="ARBA" id="ARBA00023180"/>
    </source>
</evidence>
<gene>
    <name evidence="15" type="ORF">QVD17_18358</name>
</gene>
<organism evidence="15 16">
    <name type="scientific">Tagetes erecta</name>
    <name type="common">African marigold</name>
    <dbReference type="NCBI Taxonomy" id="13708"/>
    <lineage>
        <taxon>Eukaryota</taxon>
        <taxon>Viridiplantae</taxon>
        <taxon>Streptophyta</taxon>
        <taxon>Embryophyta</taxon>
        <taxon>Tracheophyta</taxon>
        <taxon>Spermatophyta</taxon>
        <taxon>Magnoliopsida</taxon>
        <taxon>eudicotyledons</taxon>
        <taxon>Gunneridae</taxon>
        <taxon>Pentapetalae</taxon>
        <taxon>asterids</taxon>
        <taxon>campanulids</taxon>
        <taxon>Asterales</taxon>
        <taxon>Asteraceae</taxon>
        <taxon>Asteroideae</taxon>
        <taxon>Heliantheae alliance</taxon>
        <taxon>Tageteae</taxon>
        <taxon>Tagetes</taxon>
    </lineage>
</organism>
<keyword evidence="8 13" id="KW-0732">Signal</keyword>
<evidence type="ECO:0000256" key="7">
    <source>
        <dbReference type="ARBA" id="ARBA00022723"/>
    </source>
</evidence>
<dbReference type="AlphaFoldDB" id="A0AAD8NW75"/>
<name>A0AAD8NW75_TARER</name>
<comment type="similarity">
    <text evidence="4">Belongs to the polysaccharide lyase 1 family. Amb a subfamily.</text>
</comment>
<evidence type="ECO:0000256" key="8">
    <source>
        <dbReference type="ARBA" id="ARBA00022729"/>
    </source>
</evidence>
<comment type="cofactor">
    <cofactor evidence="13">
        <name>Ca(2+)</name>
        <dbReference type="ChEBI" id="CHEBI:29108"/>
    </cofactor>
    <text evidence="13">Binds 1 Ca(2+) ion. Required for its activity.</text>
</comment>
<dbReference type="GO" id="GO:0030570">
    <property type="term" value="F:pectate lyase activity"/>
    <property type="evidence" value="ECO:0007669"/>
    <property type="project" value="UniProtKB-EC"/>
</dbReference>
<dbReference type="Pfam" id="PF00544">
    <property type="entry name" value="Pectate_lyase_4"/>
    <property type="match status" value="1"/>
</dbReference>
<evidence type="ECO:0000313" key="15">
    <source>
        <dbReference type="EMBL" id="KAK1423064.1"/>
    </source>
</evidence>
<evidence type="ECO:0000256" key="3">
    <source>
        <dbReference type="ARBA" id="ARBA00005220"/>
    </source>
</evidence>
<evidence type="ECO:0000256" key="6">
    <source>
        <dbReference type="ARBA" id="ARBA00012272"/>
    </source>
</evidence>
<dbReference type="EC" id="4.2.2.2" evidence="6 13"/>
<keyword evidence="11" id="KW-0325">Glycoprotein</keyword>